<gene>
    <name evidence="1" type="ORF">LCGC14_3028890</name>
</gene>
<organism evidence="1">
    <name type="scientific">marine sediment metagenome</name>
    <dbReference type="NCBI Taxonomy" id="412755"/>
    <lineage>
        <taxon>unclassified sequences</taxon>
        <taxon>metagenomes</taxon>
        <taxon>ecological metagenomes</taxon>
    </lineage>
</organism>
<protein>
    <submittedName>
        <fullName evidence="1">Uncharacterized protein</fullName>
    </submittedName>
</protein>
<name>A0A0F8WTE9_9ZZZZ</name>
<reference evidence="1" key="1">
    <citation type="journal article" date="2015" name="Nature">
        <title>Complex archaea that bridge the gap between prokaryotes and eukaryotes.</title>
        <authorList>
            <person name="Spang A."/>
            <person name="Saw J.H."/>
            <person name="Jorgensen S.L."/>
            <person name="Zaremba-Niedzwiedzka K."/>
            <person name="Martijn J."/>
            <person name="Lind A.E."/>
            <person name="van Eijk R."/>
            <person name="Schleper C."/>
            <person name="Guy L."/>
            <person name="Ettema T.J."/>
        </authorList>
    </citation>
    <scope>NUCLEOTIDE SEQUENCE</scope>
</reference>
<accession>A0A0F8WTE9</accession>
<proteinExistence type="predicted"/>
<dbReference type="EMBL" id="LAZR01063194">
    <property type="protein sequence ID" value="KKK59983.1"/>
    <property type="molecule type" value="Genomic_DNA"/>
</dbReference>
<comment type="caution">
    <text evidence="1">The sequence shown here is derived from an EMBL/GenBank/DDBJ whole genome shotgun (WGS) entry which is preliminary data.</text>
</comment>
<feature type="non-terminal residue" evidence="1">
    <location>
        <position position="1"/>
    </location>
</feature>
<dbReference type="AlphaFoldDB" id="A0A0F8WTE9"/>
<sequence>INHTRESLDGRELLVEAEFEEMEITREAIVAVIANEAGIAEAAVDAIIDYEVFAEGGTWDESQQAAEAYIDADRAAWEDIETVF</sequence>
<evidence type="ECO:0000313" key="1">
    <source>
        <dbReference type="EMBL" id="KKK59983.1"/>
    </source>
</evidence>